<keyword evidence="1" id="KW-1133">Transmembrane helix</keyword>
<dbReference type="Proteomes" id="UP000012174">
    <property type="component" value="Unassembled WGS sequence"/>
</dbReference>
<dbReference type="KEGG" id="ela:UCREL1_9981"/>
<dbReference type="EMBL" id="KB707281">
    <property type="protein sequence ID" value="EMR63078.1"/>
    <property type="molecule type" value="Genomic_DNA"/>
</dbReference>
<reference evidence="3" key="1">
    <citation type="journal article" date="2013" name="Genome Announc.">
        <title>Draft genome sequence of the grapevine dieback fungus Eutypa lata UCR-EL1.</title>
        <authorList>
            <person name="Blanco-Ulate B."/>
            <person name="Rolshausen P.E."/>
            <person name="Cantu D."/>
        </authorList>
    </citation>
    <scope>NUCLEOTIDE SEQUENCE [LARGE SCALE GENOMIC DNA]</scope>
    <source>
        <strain evidence="3">UCR-EL1</strain>
    </source>
</reference>
<feature type="transmembrane region" description="Helical" evidence="1">
    <location>
        <begin position="12"/>
        <end position="34"/>
    </location>
</feature>
<feature type="transmembrane region" description="Helical" evidence="1">
    <location>
        <begin position="109"/>
        <end position="132"/>
    </location>
</feature>
<evidence type="ECO:0000313" key="2">
    <source>
        <dbReference type="EMBL" id="EMR63078.1"/>
    </source>
</evidence>
<dbReference type="OMA" id="IEMWSAS"/>
<dbReference type="HOGENOM" id="CLU_2028410_0_0_1"/>
<proteinExistence type="predicted"/>
<dbReference type="eggNOG" id="ENOG502S71G">
    <property type="taxonomic scope" value="Eukaryota"/>
</dbReference>
<dbReference type="STRING" id="1287681.M7SFR9"/>
<evidence type="ECO:0000256" key="1">
    <source>
        <dbReference type="SAM" id="Phobius"/>
    </source>
</evidence>
<keyword evidence="1" id="KW-0472">Membrane</keyword>
<keyword evidence="3" id="KW-1185">Reference proteome</keyword>
<gene>
    <name evidence="2" type="ORF">UCREL1_9981</name>
</gene>
<evidence type="ECO:0000313" key="3">
    <source>
        <dbReference type="Proteomes" id="UP000012174"/>
    </source>
</evidence>
<accession>M7SFR9</accession>
<feature type="transmembrane region" description="Helical" evidence="1">
    <location>
        <begin position="40"/>
        <end position="62"/>
    </location>
</feature>
<evidence type="ECO:0008006" key="4">
    <source>
        <dbReference type="Google" id="ProtNLM"/>
    </source>
</evidence>
<keyword evidence="1" id="KW-0812">Transmembrane</keyword>
<organism evidence="2 3">
    <name type="scientific">Eutypa lata (strain UCR-EL1)</name>
    <name type="common">Grapevine dieback disease fungus</name>
    <name type="synonym">Eutypa armeniacae</name>
    <dbReference type="NCBI Taxonomy" id="1287681"/>
    <lineage>
        <taxon>Eukaryota</taxon>
        <taxon>Fungi</taxon>
        <taxon>Dikarya</taxon>
        <taxon>Ascomycota</taxon>
        <taxon>Pezizomycotina</taxon>
        <taxon>Sordariomycetes</taxon>
        <taxon>Xylariomycetidae</taxon>
        <taxon>Xylariales</taxon>
        <taxon>Diatrypaceae</taxon>
        <taxon>Eutypa</taxon>
    </lineage>
</organism>
<name>M7SFR9_EUTLA</name>
<protein>
    <recommendedName>
        <fullName evidence="4">Arginase-like protein</fullName>
    </recommendedName>
</protein>
<dbReference type="AlphaFoldDB" id="M7SFR9"/>
<sequence length="135" mass="15294">MKLTSGSNGHRFFPYWITVSSLTIVFIVLLLWLISQRRLLPSIVILGAFMFFVLWLVGLIVVSIEMWSASGSVSNNCDVLVFNNPPTGQTLETLAWLEQRSICQSWQAIFAFALIGCIFLLWITIIAIQVFYDDS</sequence>
<dbReference type="OrthoDB" id="3930290at2759"/>